<dbReference type="EMBL" id="BAAAHG010000046">
    <property type="protein sequence ID" value="GAA0924905.1"/>
    <property type="molecule type" value="Genomic_DNA"/>
</dbReference>
<sequence>MSDLVPRPVNLPSAQSGGAPSFTQLAARTAALTASALALKEGLWALQRRMERDADQADQLADLCTAAEVEQRFTALITEAGAALRAVAEASGDLARTADQVQHNAQALHDAHQDEYRGVYEAVNASGVRQARPGFYRTR</sequence>
<dbReference type="RefSeq" id="WP_344052783.1">
    <property type="nucleotide sequence ID" value="NZ_BAAAHG010000046.1"/>
</dbReference>
<evidence type="ECO:0000313" key="1">
    <source>
        <dbReference type="EMBL" id="GAA0924905.1"/>
    </source>
</evidence>
<organism evidence="1 2">
    <name type="scientific">Streptomyces thermoalcalitolerans</name>
    <dbReference type="NCBI Taxonomy" id="65605"/>
    <lineage>
        <taxon>Bacteria</taxon>
        <taxon>Bacillati</taxon>
        <taxon>Actinomycetota</taxon>
        <taxon>Actinomycetes</taxon>
        <taxon>Kitasatosporales</taxon>
        <taxon>Streptomycetaceae</taxon>
        <taxon>Streptomyces</taxon>
    </lineage>
</organism>
<name>A0ABN1P9A8_9ACTN</name>
<gene>
    <name evidence="1" type="ORF">GCM10009549_45680</name>
</gene>
<dbReference type="Proteomes" id="UP001501005">
    <property type="component" value="Unassembled WGS sequence"/>
</dbReference>
<comment type="caution">
    <text evidence="1">The sequence shown here is derived from an EMBL/GenBank/DDBJ whole genome shotgun (WGS) entry which is preliminary data.</text>
</comment>
<accession>A0ABN1P9A8</accession>
<proteinExistence type="predicted"/>
<protein>
    <submittedName>
        <fullName evidence="1">Conjugal transfer protein TraB</fullName>
    </submittedName>
</protein>
<evidence type="ECO:0000313" key="2">
    <source>
        <dbReference type="Proteomes" id="UP001501005"/>
    </source>
</evidence>
<keyword evidence="2" id="KW-1185">Reference proteome</keyword>
<reference evidence="1 2" key="1">
    <citation type="journal article" date="2019" name="Int. J. Syst. Evol. Microbiol.">
        <title>The Global Catalogue of Microorganisms (GCM) 10K type strain sequencing project: providing services to taxonomists for standard genome sequencing and annotation.</title>
        <authorList>
            <consortium name="The Broad Institute Genomics Platform"/>
            <consortium name="The Broad Institute Genome Sequencing Center for Infectious Disease"/>
            <person name="Wu L."/>
            <person name="Ma J."/>
        </authorList>
    </citation>
    <scope>NUCLEOTIDE SEQUENCE [LARGE SCALE GENOMIC DNA]</scope>
    <source>
        <strain evidence="1 2">JCM 10673</strain>
    </source>
</reference>